<feature type="binding site" evidence="9">
    <location>
        <position position="201"/>
    </location>
    <ligand>
        <name>Zn(2+)</name>
        <dbReference type="ChEBI" id="CHEBI:29105"/>
        <label>1</label>
    </ligand>
</feature>
<comment type="subunit">
    <text evidence="9">Homodimer.</text>
</comment>
<evidence type="ECO:0000256" key="7">
    <source>
        <dbReference type="ARBA" id="ARBA00023016"/>
    </source>
</evidence>
<dbReference type="NCBIfam" id="TIGR02349">
    <property type="entry name" value="DnaJ_bact"/>
    <property type="match status" value="1"/>
</dbReference>
<evidence type="ECO:0000256" key="2">
    <source>
        <dbReference type="ARBA" id="ARBA00022705"/>
    </source>
</evidence>
<dbReference type="InterPro" id="IPR008971">
    <property type="entry name" value="HSP40/DnaJ_pept-bd"/>
</dbReference>
<dbReference type="RefSeq" id="WP_264880797.1">
    <property type="nucleotide sequence ID" value="NZ_JAPDOB010000001.1"/>
</dbReference>
<dbReference type="PROSITE" id="PS51188">
    <property type="entry name" value="ZF_CR"/>
    <property type="match status" value="1"/>
</dbReference>
<dbReference type="EMBL" id="JAPDOB010000001">
    <property type="protein sequence ID" value="MCW3796835.1"/>
    <property type="molecule type" value="Genomic_DNA"/>
</dbReference>
<comment type="function">
    <text evidence="9">Participates actively in the response to hyperosmotic and heat shock by preventing the aggregation of stress-denatured proteins and by disaggregating proteins, also in an autonomous, DnaK-independent fashion. Unfolded proteins bind initially to DnaJ; upon interaction with the DnaJ-bound protein, DnaK hydrolyzes its bound ATP, resulting in the formation of a stable complex. GrpE releases ADP from DnaK; ATP binding to DnaK triggers the release of the substrate protein, thus completing the reaction cycle. Several rounds of ATP-dependent interactions between DnaJ, DnaK and GrpE are required for fully efficient folding. Also involved, together with DnaK and GrpE, in the DNA replication of plasmids through activation of initiation proteins.</text>
</comment>
<gene>
    <name evidence="9 13" type="primary">dnaJ</name>
    <name evidence="13" type="ORF">OMW55_03320</name>
</gene>
<dbReference type="SUPFAM" id="SSF49493">
    <property type="entry name" value="HSP40/DnaJ peptide-binding domain"/>
    <property type="match status" value="2"/>
</dbReference>
<comment type="domain">
    <text evidence="9">The J domain is necessary and sufficient to stimulate DnaK ATPase activity. Zinc center 1 plays an important role in the autonomous, DnaK-independent chaperone activity of DnaJ. Zinc center 2 is essential for interaction with DnaK and for DnaJ activity.</text>
</comment>
<dbReference type="Pfam" id="PF01556">
    <property type="entry name" value="DnaJ_C"/>
    <property type="match status" value="1"/>
</dbReference>
<dbReference type="PANTHER" id="PTHR43096">
    <property type="entry name" value="DNAJ HOMOLOG 1, MITOCHONDRIAL-RELATED"/>
    <property type="match status" value="1"/>
</dbReference>
<evidence type="ECO:0000256" key="1">
    <source>
        <dbReference type="ARBA" id="ARBA00022490"/>
    </source>
</evidence>
<comment type="subcellular location">
    <subcellularLocation>
        <location evidence="9">Cytoplasm</location>
    </subcellularLocation>
</comment>
<dbReference type="Gene3D" id="1.10.287.110">
    <property type="entry name" value="DnaJ domain"/>
    <property type="match status" value="1"/>
</dbReference>
<dbReference type="InterPro" id="IPR001305">
    <property type="entry name" value="HSP_DnaJ_Cys-rich_dom"/>
</dbReference>
<organism evidence="13 14">
    <name type="scientific">Sphingomonas arvum</name>
    <dbReference type="NCBI Taxonomy" id="2992113"/>
    <lineage>
        <taxon>Bacteria</taxon>
        <taxon>Pseudomonadati</taxon>
        <taxon>Pseudomonadota</taxon>
        <taxon>Alphaproteobacteria</taxon>
        <taxon>Sphingomonadales</taxon>
        <taxon>Sphingomonadaceae</taxon>
        <taxon>Sphingomonas</taxon>
    </lineage>
</organism>
<feature type="binding site" evidence="9">
    <location>
        <position position="148"/>
    </location>
    <ligand>
        <name>Zn(2+)</name>
        <dbReference type="ChEBI" id="CHEBI:29105"/>
        <label>1</label>
    </ligand>
</feature>
<feature type="repeat" description="CXXCXGXG motif" evidence="9">
    <location>
        <begin position="165"/>
        <end position="172"/>
    </location>
</feature>
<dbReference type="SUPFAM" id="SSF57938">
    <property type="entry name" value="DnaJ/Hsp40 cysteine-rich domain"/>
    <property type="match status" value="1"/>
</dbReference>
<dbReference type="Gene3D" id="2.10.230.10">
    <property type="entry name" value="Heat shock protein DnaJ, cysteine-rich domain"/>
    <property type="match status" value="1"/>
</dbReference>
<evidence type="ECO:0000256" key="6">
    <source>
        <dbReference type="ARBA" id="ARBA00022833"/>
    </source>
</evidence>
<feature type="binding site" evidence="9">
    <location>
        <position position="151"/>
    </location>
    <ligand>
        <name>Zn(2+)</name>
        <dbReference type="ChEBI" id="CHEBI:29105"/>
        <label>1</label>
    </ligand>
</feature>
<keyword evidence="2 9" id="KW-0235">DNA replication</keyword>
<evidence type="ECO:0000256" key="10">
    <source>
        <dbReference type="PROSITE-ProRule" id="PRU00546"/>
    </source>
</evidence>
<dbReference type="SMART" id="SM00271">
    <property type="entry name" value="DnaJ"/>
    <property type="match status" value="1"/>
</dbReference>
<dbReference type="CDD" id="cd10719">
    <property type="entry name" value="DnaJ_zf"/>
    <property type="match status" value="1"/>
</dbReference>
<comment type="caution">
    <text evidence="13">The sequence shown here is derived from an EMBL/GenBank/DDBJ whole genome shotgun (WGS) entry which is preliminary data.</text>
</comment>
<keyword evidence="6 9" id="KW-0862">Zinc</keyword>
<evidence type="ECO:0000256" key="9">
    <source>
        <dbReference type="HAMAP-Rule" id="MF_01152"/>
    </source>
</evidence>
<evidence type="ECO:0000259" key="12">
    <source>
        <dbReference type="PROSITE" id="PS51188"/>
    </source>
</evidence>
<evidence type="ECO:0000259" key="11">
    <source>
        <dbReference type="PROSITE" id="PS50076"/>
    </source>
</evidence>
<feature type="binding site" evidence="9">
    <location>
        <position position="190"/>
    </location>
    <ligand>
        <name>Zn(2+)</name>
        <dbReference type="ChEBI" id="CHEBI:29105"/>
        <label>2</label>
    </ligand>
</feature>
<dbReference type="Gene3D" id="2.60.260.20">
    <property type="entry name" value="Urease metallochaperone UreE, N-terminal domain"/>
    <property type="match status" value="2"/>
</dbReference>
<evidence type="ECO:0000256" key="8">
    <source>
        <dbReference type="ARBA" id="ARBA00023186"/>
    </source>
</evidence>
<dbReference type="InterPro" id="IPR018253">
    <property type="entry name" value="DnaJ_domain_CS"/>
</dbReference>
<feature type="repeat" description="CXXCXGXG motif" evidence="9">
    <location>
        <begin position="148"/>
        <end position="155"/>
    </location>
</feature>
<dbReference type="Pfam" id="PF00226">
    <property type="entry name" value="DnaJ"/>
    <property type="match status" value="1"/>
</dbReference>
<keyword evidence="3 9" id="KW-0479">Metal-binding</keyword>
<dbReference type="HAMAP" id="MF_01152">
    <property type="entry name" value="DnaJ"/>
    <property type="match status" value="1"/>
</dbReference>
<keyword evidence="7 9" id="KW-0346">Stress response</keyword>
<dbReference type="Proteomes" id="UP001526246">
    <property type="component" value="Unassembled WGS sequence"/>
</dbReference>
<evidence type="ECO:0000313" key="13">
    <source>
        <dbReference type="EMBL" id="MCW3796835.1"/>
    </source>
</evidence>
<keyword evidence="13" id="KW-0560">Oxidoreductase</keyword>
<dbReference type="CDD" id="cd10747">
    <property type="entry name" value="DnaJ_C"/>
    <property type="match status" value="1"/>
</dbReference>
<dbReference type="PROSITE" id="PS50076">
    <property type="entry name" value="DNAJ_2"/>
    <property type="match status" value="1"/>
</dbReference>
<dbReference type="Pfam" id="PF00684">
    <property type="entry name" value="DnaJ_CXXCXGXG"/>
    <property type="match status" value="1"/>
</dbReference>
<dbReference type="InterPro" id="IPR036869">
    <property type="entry name" value="J_dom_sf"/>
</dbReference>
<evidence type="ECO:0000313" key="14">
    <source>
        <dbReference type="Proteomes" id="UP001526246"/>
    </source>
</evidence>
<sequence>MVETDYYELLGVERTADDRTIKLAYRKMAMECHPDRHGGCTEQEAKFKALNEAYDCLKDPQKRAAYDRFGKAAFQNGAGGGDPFGGGANFDGGFSDIFSSIFGEFMDQRGARQNAARGADLRYDLELSLEEAFTGKQASIEIETLQACEPCGGDGSRGESKPQRCGTCGGAGKVRAQQGFFVVERGCPTCYGHGVTIADPCPQCDGEGRTLKRRQLSINVPSGVDEGTRIRVSGEGEAGVRGAGPGDLYLFVHLKRHPLFSREGTTLVAECPISFTTAALGGSITVPGIDGAEIEIKIPAGIQSGDTLRQRGAGMSVLNGRGRGDLISRILVETPTKLTAKQKELLCQFRETETGEECPASKGFFSRIKSAMG</sequence>
<dbReference type="CDD" id="cd06257">
    <property type="entry name" value="DnaJ"/>
    <property type="match status" value="1"/>
</dbReference>
<feature type="zinc finger region" description="CR-type" evidence="10">
    <location>
        <begin position="135"/>
        <end position="213"/>
    </location>
</feature>
<feature type="binding site" evidence="9">
    <location>
        <position position="165"/>
    </location>
    <ligand>
        <name>Zn(2+)</name>
        <dbReference type="ChEBI" id="CHEBI:29105"/>
        <label>2</label>
    </ligand>
</feature>
<accession>A0ABT3JCN9</accession>
<keyword evidence="4 9" id="KW-0677">Repeat</keyword>
<evidence type="ECO:0000256" key="3">
    <source>
        <dbReference type="ARBA" id="ARBA00022723"/>
    </source>
</evidence>
<dbReference type="PROSITE" id="PS00636">
    <property type="entry name" value="DNAJ_1"/>
    <property type="match status" value="1"/>
</dbReference>
<evidence type="ECO:0000256" key="5">
    <source>
        <dbReference type="ARBA" id="ARBA00022771"/>
    </source>
</evidence>
<comment type="cofactor">
    <cofactor evidence="9">
        <name>Zn(2+)</name>
        <dbReference type="ChEBI" id="CHEBI:29105"/>
    </cofactor>
    <text evidence="9">Binds 2 Zn(2+) ions per monomer.</text>
</comment>
<dbReference type="NCBIfam" id="NF008035">
    <property type="entry name" value="PRK10767.1"/>
    <property type="match status" value="1"/>
</dbReference>
<keyword evidence="14" id="KW-1185">Reference proteome</keyword>
<dbReference type="SUPFAM" id="SSF46565">
    <property type="entry name" value="Chaperone J-domain"/>
    <property type="match status" value="1"/>
</dbReference>
<reference evidence="13 14" key="1">
    <citation type="submission" date="2022-10" db="EMBL/GenBank/DDBJ databases">
        <title>Sphingomonas sp.</title>
        <authorList>
            <person name="Jin C."/>
        </authorList>
    </citation>
    <scope>NUCLEOTIDE SEQUENCE [LARGE SCALE GENOMIC DNA]</scope>
    <source>
        <strain evidence="13 14">BN140010</strain>
    </source>
</reference>
<dbReference type="PANTHER" id="PTHR43096:SF48">
    <property type="entry name" value="CHAPERONE PROTEIN DNAJ"/>
    <property type="match status" value="1"/>
</dbReference>
<comment type="similarity">
    <text evidence="9">Belongs to the DnaJ family.</text>
</comment>
<name>A0ABT3JCN9_9SPHN</name>
<keyword evidence="8 9" id="KW-0143">Chaperone</keyword>
<feature type="repeat" description="CXXCXGXG motif" evidence="9">
    <location>
        <begin position="187"/>
        <end position="194"/>
    </location>
</feature>
<dbReference type="InterPro" id="IPR036410">
    <property type="entry name" value="HSP_DnaJ_Cys-rich_dom_sf"/>
</dbReference>
<feature type="repeat" description="CXXCXGXG motif" evidence="9">
    <location>
        <begin position="201"/>
        <end position="208"/>
    </location>
</feature>
<dbReference type="InterPro" id="IPR012724">
    <property type="entry name" value="DnaJ"/>
</dbReference>
<protein>
    <recommendedName>
        <fullName evidence="9">Chaperone protein DnaJ</fullName>
    </recommendedName>
</protein>
<feature type="domain" description="CR-type" evidence="12">
    <location>
        <begin position="135"/>
        <end position="213"/>
    </location>
</feature>
<feature type="binding site" evidence="9">
    <location>
        <position position="187"/>
    </location>
    <ligand>
        <name>Zn(2+)</name>
        <dbReference type="ChEBI" id="CHEBI:29105"/>
        <label>2</label>
    </ligand>
</feature>
<dbReference type="PRINTS" id="PR00625">
    <property type="entry name" value="JDOMAIN"/>
</dbReference>
<feature type="domain" description="J" evidence="11">
    <location>
        <begin position="5"/>
        <end position="70"/>
    </location>
</feature>
<keyword evidence="5 9" id="KW-0863">Zinc-finger</keyword>
<feature type="binding site" evidence="9">
    <location>
        <position position="204"/>
    </location>
    <ligand>
        <name>Zn(2+)</name>
        <dbReference type="ChEBI" id="CHEBI:29105"/>
        <label>1</label>
    </ligand>
</feature>
<proteinExistence type="inferred from homology"/>
<dbReference type="InterPro" id="IPR001623">
    <property type="entry name" value="DnaJ_domain"/>
</dbReference>
<feature type="binding site" evidence="9">
    <location>
        <position position="168"/>
    </location>
    <ligand>
        <name>Zn(2+)</name>
        <dbReference type="ChEBI" id="CHEBI:29105"/>
        <label>2</label>
    </ligand>
</feature>
<keyword evidence="1 9" id="KW-0963">Cytoplasm</keyword>
<dbReference type="InterPro" id="IPR002939">
    <property type="entry name" value="DnaJ_C"/>
</dbReference>
<evidence type="ECO:0000256" key="4">
    <source>
        <dbReference type="ARBA" id="ARBA00022737"/>
    </source>
</evidence>
<dbReference type="GO" id="GO:0016491">
    <property type="term" value="F:oxidoreductase activity"/>
    <property type="evidence" value="ECO:0007669"/>
    <property type="project" value="UniProtKB-KW"/>
</dbReference>